<dbReference type="InterPro" id="IPR006313">
    <property type="entry name" value="EfeB/EfeN"/>
</dbReference>
<evidence type="ECO:0000313" key="18">
    <source>
        <dbReference type="Proteomes" id="UP000820669"/>
    </source>
</evidence>
<evidence type="ECO:0000256" key="1">
    <source>
        <dbReference type="ARBA" id="ARBA00004196"/>
    </source>
</evidence>
<comment type="subcellular location">
    <subcellularLocation>
        <location evidence="1">Cell envelope</location>
    </subcellularLocation>
</comment>
<feature type="region of interest" description="Disordered" evidence="14">
    <location>
        <begin position="281"/>
        <end position="302"/>
    </location>
</feature>
<dbReference type="SUPFAM" id="SSF54909">
    <property type="entry name" value="Dimeric alpha+beta barrel"/>
    <property type="match status" value="1"/>
</dbReference>
<evidence type="ECO:0000256" key="8">
    <source>
        <dbReference type="ARBA" id="ARBA00023239"/>
    </source>
</evidence>
<evidence type="ECO:0000256" key="13">
    <source>
        <dbReference type="RuleBase" id="RU365017"/>
    </source>
</evidence>
<evidence type="ECO:0000256" key="7">
    <source>
        <dbReference type="ARBA" id="ARBA00023004"/>
    </source>
</evidence>
<dbReference type="PROSITE" id="PS51404">
    <property type="entry name" value="DYP_PEROXIDASE"/>
    <property type="match status" value="1"/>
</dbReference>
<keyword evidence="4 13" id="KW-0479">Metal-binding</keyword>
<dbReference type="RefSeq" id="WP_169379561.1">
    <property type="nucleotide sequence ID" value="NZ_JAAXLA010000003.1"/>
</dbReference>
<dbReference type="InterPro" id="IPR006311">
    <property type="entry name" value="TAT_signal"/>
</dbReference>
<dbReference type="EC" id="1.11.1.-" evidence="13"/>
<keyword evidence="8" id="KW-0456">Lyase</keyword>
<keyword evidence="18" id="KW-1185">Reference proteome</keyword>
<dbReference type="InterPro" id="IPR048328">
    <property type="entry name" value="Dyp_perox_C"/>
</dbReference>
<evidence type="ECO:0000256" key="14">
    <source>
        <dbReference type="SAM" id="MobiDB-lite"/>
    </source>
</evidence>
<dbReference type="InterPro" id="IPR011008">
    <property type="entry name" value="Dimeric_a/b-barrel"/>
</dbReference>
<evidence type="ECO:0000256" key="2">
    <source>
        <dbReference type="ARBA" id="ARBA00022559"/>
    </source>
</evidence>
<evidence type="ECO:0000256" key="9">
    <source>
        <dbReference type="ARBA" id="ARBA00025737"/>
    </source>
</evidence>
<evidence type="ECO:0000256" key="6">
    <source>
        <dbReference type="ARBA" id="ARBA00023002"/>
    </source>
</evidence>
<evidence type="ECO:0000256" key="11">
    <source>
        <dbReference type="ARBA" id="ARBA00033775"/>
    </source>
</evidence>
<dbReference type="PANTHER" id="PTHR30521:SF4">
    <property type="entry name" value="DEFERROCHELATASE"/>
    <property type="match status" value="1"/>
</dbReference>
<gene>
    <name evidence="17" type="primary">efeB</name>
    <name evidence="17" type="ORF">HF526_02465</name>
</gene>
<dbReference type="NCBIfam" id="TIGR01413">
    <property type="entry name" value="Dyp_perox_fam"/>
    <property type="match status" value="1"/>
</dbReference>
<dbReference type="PANTHER" id="PTHR30521">
    <property type="entry name" value="DEFERROCHELATASE/PEROXIDASE"/>
    <property type="match status" value="1"/>
</dbReference>
<keyword evidence="5" id="KW-0732">Signal</keyword>
<keyword evidence="7 13" id="KW-0408">Iron</keyword>
<sequence>MELNRRRFLQGAGAGVAGTALTGGLLAAGARADGQTAPHATAAPDVVAFHGPNQAGVFTPPQAAAIFAAFDVTTADRADLVALFRTLTERARFLTAGGTPPDLGVGSPPSDSAVLGPAVPADGLTLTLSAGSTLFDDRFGLAAQRPAKLTPMRTFPNDALDPAWCHGDLLLQICANNTDTVHHALRDIAKHTRGGMQLRYRMDGFVSPPRPSGTPRNLLGFKDGIANPTQTDDLVWVRPGAGEPAWATGGTYQVVRIIRMLIEFWDRVSINEQEKMFGRRRDTGAPLDGSAEFDTPNYAGDPDGKVIPTTAHIRLANPRTSQSNASRLLRRGYNYDRGVDANGNLDAGLVFCCYQQDLAAQFETVQTRLINEPLVDYIQPYGGGYFFALPGVADTRDWYGRTLLG</sequence>
<feature type="domain" description="Dyp-type peroxidase C-terminal" evidence="16">
    <location>
        <begin position="214"/>
        <end position="392"/>
    </location>
</feature>
<keyword evidence="3 13" id="KW-0349">Heme</keyword>
<evidence type="ECO:0000259" key="15">
    <source>
        <dbReference type="Pfam" id="PF04261"/>
    </source>
</evidence>
<comment type="similarity">
    <text evidence="9 13">Belongs to the DyP-type peroxidase family.</text>
</comment>
<keyword evidence="2 13" id="KW-0575">Peroxidase</keyword>
<dbReference type="NCBIfam" id="TIGR01412">
    <property type="entry name" value="tat_substr_1"/>
    <property type="match status" value="1"/>
</dbReference>
<comment type="function">
    <text evidence="13">Involved in the recovery of exogenous heme iron. Extracts iron from heme while preserving the protoporphyrin ring intact.</text>
</comment>
<name>A0ABX1S3U3_9PSEU</name>
<evidence type="ECO:0000256" key="10">
    <source>
        <dbReference type="ARBA" id="ARBA00033771"/>
    </source>
</evidence>
<comment type="catalytic activity">
    <reaction evidence="12">
        <text>heme b + 2 H(+) = protoporphyrin IX + Fe(2+)</text>
        <dbReference type="Rhea" id="RHEA:22584"/>
        <dbReference type="ChEBI" id="CHEBI:15378"/>
        <dbReference type="ChEBI" id="CHEBI:29033"/>
        <dbReference type="ChEBI" id="CHEBI:57306"/>
        <dbReference type="ChEBI" id="CHEBI:60344"/>
        <dbReference type="EC" id="4.98.1.1"/>
    </reaction>
    <physiologicalReaction direction="left-to-right" evidence="12">
        <dbReference type="Rhea" id="RHEA:22585"/>
    </physiologicalReaction>
</comment>
<dbReference type="InterPro" id="IPR048327">
    <property type="entry name" value="Dyp_perox_N"/>
</dbReference>
<evidence type="ECO:0000259" key="16">
    <source>
        <dbReference type="Pfam" id="PF20628"/>
    </source>
</evidence>
<keyword evidence="6 13" id="KW-0560">Oxidoreductase</keyword>
<dbReference type="Pfam" id="PF04261">
    <property type="entry name" value="Dyp_perox_N"/>
    <property type="match status" value="1"/>
</dbReference>
<dbReference type="InterPro" id="IPR006314">
    <property type="entry name" value="Dyp_peroxidase"/>
</dbReference>
<dbReference type="Proteomes" id="UP000820669">
    <property type="component" value="Unassembled WGS sequence"/>
</dbReference>
<accession>A0ABX1S3U3</accession>
<feature type="domain" description="Dyp-type peroxidase N-terminal" evidence="15">
    <location>
        <begin position="54"/>
        <end position="205"/>
    </location>
</feature>
<comment type="caution">
    <text evidence="17">The sequence shown here is derived from an EMBL/GenBank/DDBJ whole genome shotgun (WGS) entry which is preliminary data.</text>
</comment>
<protein>
    <recommendedName>
        <fullName evidence="10 13">Deferrochelatase</fullName>
        <ecNumber evidence="13">1.11.1.-</ecNumber>
    </recommendedName>
    <alternativeName>
        <fullName evidence="11 13">Peroxidase EfeB</fullName>
    </alternativeName>
</protein>
<dbReference type="Pfam" id="PF20628">
    <property type="entry name" value="Dyp_perox_C"/>
    <property type="match status" value="1"/>
</dbReference>
<evidence type="ECO:0000313" key="17">
    <source>
        <dbReference type="EMBL" id="NMH96191.1"/>
    </source>
</evidence>
<dbReference type="EMBL" id="JAAXLA010000003">
    <property type="protein sequence ID" value="NMH96191.1"/>
    <property type="molecule type" value="Genomic_DNA"/>
</dbReference>
<dbReference type="PROSITE" id="PS51318">
    <property type="entry name" value="TAT"/>
    <property type="match status" value="1"/>
</dbReference>
<evidence type="ECO:0000256" key="5">
    <source>
        <dbReference type="ARBA" id="ARBA00022729"/>
    </source>
</evidence>
<evidence type="ECO:0000256" key="12">
    <source>
        <dbReference type="ARBA" id="ARBA00048856"/>
    </source>
</evidence>
<organism evidence="17 18">
    <name type="scientific">Pseudonocardia acidicola</name>
    <dbReference type="NCBI Taxonomy" id="2724939"/>
    <lineage>
        <taxon>Bacteria</taxon>
        <taxon>Bacillati</taxon>
        <taxon>Actinomycetota</taxon>
        <taxon>Actinomycetes</taxon>
        <taxon>Pseudonocardiales</taxon>
        <taxon>Pseudonocardiaceae</taxon>
        <taxon>Pseudonocardia</taxon>
    </lineage>
</organism>
<comment type="cofactor">
    <cofactor evidence="13">
        <name>heme b</name>
        <dbReference type="ChEBI" id="CHEBI:60344"/>
    </cofactor>
    <text evidence="13">Binds 1 heme b (iron(II)-protoporphyrin IX) group non-covalently per subunit.</text>
</comment>
<evidence type="ECO:0000256" key="4">
    <source>
        <dbReference type="ARBA" id="ARBA00022723"/>
    </source>
</evidence>
<proteinExistence type="inferred from homology"/>
<reference evidence="17 18" key="1">
    <citation type="submission" date="2020-04" db="EMBL/GenBank/DDBJ databases">
        <authorList>
            <person name="Klaysubun C."/>
            <person name="Duangmal K."/>
            <person name="Lipun K."/>
        </authorList>
    </citation>
    <scope>NUCLEOTIDE SEQUENCE [LARGE SCALE GENOMIC DNA]</scope>
    <source>
        <strain evidence="17 18">K10HN5</strain>
    </source>
</reference>
<evidence type="ECO:0000256" key="3">
    <source>
        <dbReference type="ARBA" id="ARBA00022617"/>
    </source>
</evidence>